<reference evidence="2 3" key="2">
    <citation type="submission" date="2015-05" db="EMBL/GenBank/DDBJ databases">
        <authorList>
            <person name="Morales-Cruz A."/>
            <person name="Amrine K.C."/>
            <person name="Cantu D."/>
        </authorList>
    </citation>
    <scope>NUCLEOTIDE SEQUENCE [LARGE SCALE GENOMIC DNA]</scope>
    <source>
        <strain evidence="2">DA912</strain>
    </source>
</reference>
<dbReference type="PROSITE" id="PS50948">
    <property type="entry name" value="PAN"/>
    <property type="match status" value="1"/>
</dbReference>
<dbReference type="OrthoDB" id="5232355at2759"/>
<name>A0A0G2FYA3_9PEZI</name>
<comment type="caution">
    <text evidence="2">The sequence shown here is derived from an EMBL/GenBank/DDBJ whole genome shotgun (WGS) entry which is preliminary data.</text>
</comment>
<dbReference type="Proteomes" id="UP000034680">
    <property type="component" value="Unassembled WGS sequence"/>
</dbReference>
<dbReference type="InterPro" id="IPR003609">
    <property type="entry name" value="Pan_app"/>
</dbReference>
<organism evidence="2 3">
    <name type="scientific">Diaporthe ampelina</name>
    <dbReference type="NCBI Taxonomy" id="1214573"/>
    <lineage>
        <taxon>Eukaryota</taxon>
        <taxon>Fungi</taxon>
        <taxon>Dikarya</taxon>
        <taxon>Ascomycota</taxon>
        <taxon>Pezizomycotina</taxon>
        <taxon>Sordariomycetes</taxon>
        <taxon>Sordariomycetidae</taxon>
        <taxon>Diaporthales</taxon>
        <taxon>Diaporthaceae</taxon>
        <taxon>Diaporthe</taxon>
    </lineage>
</organism>
<dbReference type="STRING" id="1214573.A0A0G2FYA3"/>
<dbReference type="Pfam" id="PF00024">
    <property type="entry name" value="PAN_1"/>
    <property type="match status" value="1"/>
</dbReference>
<gene>
    <name evidence="2" type="ORF">UCDDA912_g00958</name>
</gene>
<keyword evidence="3" id="KW-1185">Reference proteome</keyword>
<reference evidence="2 3" key="1">
    <citation type="submission" date="2015-05" db="EMBL/GenBank/DDBJ databases">
        <title>Distinctive expansion of gene families associated with plant cell wall degradation and secondary metabolism in the genomes of grapevine trunk pathogens.</title>
        <authorList>
            <person name="Lawrence D.P."/>
            <person name="Travadon R."/>
            <person name="Rolshausen P.E."/>
            <person name="Baumgartner K."/>
        </authorList>
    </citation>
    <scope>NUCLEOTIDE SEQUENCE [LARGE SCALE GENOMIC DNA]</scope>
    <source>
        <strain evidence="2">DA912</strain>
    </source>
</reference>
<proteinExistence type="predicted"/>
<evidence type="ECO:0000313" key="2">
    <source>
        <dbReference type="EMBL" id="KKY39051.1"/>
    </source>
</evidence>
<evidence type="ECO:0000313" key="3">
    <source>
        <dbReference type="Proteomes" id="UP000034680"/>
    </source>
</evidence>
<dbReference type="AlphaFoldDB" id="A0A0G2FYA3"/>
<accession>A0A0G2FYA3</accession>
<feature type="domain" description="Apple" evidence="1">
    <location>
        <begin position="21"/>
        <end position="94"/>
    </location>
</feature>
<sequence length="98" mass="10741">MKASTLTYLGLASRATCEITCGLASGYDRGEKAYFFSGDGSLANFDACSARCQSDSKCQSFAFDSSQCLLYASPLDSNFREQSNSPFLFYDRDCPVDF</sequence>
<dbReference type="EMBL" id="LCUC01000040">
    <property type="protein sequence ID" value="KKY39051.1"/>
    <property type="molecule type" value="Genomic_DNA"/>
</dbReference>
<dbReference type="SUPFAM" id="SSF57414">
    <property type="entry name" value="Hairpin loop containing domain-like"/>
    <property type="match status" value="1"/>
</dbReference>
<evidence type="ECO:0000259" key="1">
    <source>
        <dbReference type="PROSITE" id="PS50948"/>
    </source>
</evidence>
<protein>
    <submittedName>
        <fullName evidence="2">Putative hydrophobin-like protein</fullName>
    </submittedName>
</protein>
<dbReference type="Gene3D" id="3.50.4.10">
    <property type="entry name" value="Hepatocyte Growth Factor"/>
    <property type="match status" value="1"/>
</dbReference>